<evidence type="ECO:0000259" key="1">
    <source>
        <dbReference type="Pfam" id="PF00501"/>
    </source>
</evidence>
<dbReference type="Pfam" id="PF00501">
    <property type="entry name" value="AMP-binding"/>
    <property type="match status" value="1"/>
</dbReference>
<dbReference type="PROSITE" id="PS00455">
    <property type="entry name" value="AMP_BINDING"/>
    <property type="match status" value="1"/>
</dbReference>
<reference evidence="2 4" key="1">
    <citation type="submission" date="2018-08" db="EMBL/GenBank/DDBJ databases">
        <title>Bacillus clarus sp. nov. strain PS00077A.</title>
        <authorList>
            <person name="Mendez Acevedo M."/>
            <person name="Carroll L."/>
            <person name="Mukherjee M."/>
            <person name="Wiedmann M."/>
            <person name="Kovac J."/>
        </authorList>
    </citation>
    <scope>NUCLEOTIDE SEQUENCE [LARGE SCALE GENOMIC DNA]</scope>
    <source>
        <strain evidence="2 4">PS00077A</strain>
    </source>
</reference>
<dbReference type="InterPro" id="IPR000873">
    <property type="entry name" value="AMP-dep_synth/lig_dom"/>
</dbReference>
<dbReference type="EMBL" id="QVOD01000219">
    <property type="protein sequence ID" value="RFT60679.1"/>
    <property type="molecule type" value="Genomic_DNA"/>
</dbReference>
<comment type="caution">
    <text evidence="2">The sequence shown here is derived from an EMBL/GenBank/DDBJ whole genome shotgun (WGS) entry which is preliminary data.</text>
</comment>
<dbReference type="EMBL" id="QVOD01000218">
    <property type="protein sequence ID" value="RFT60680.1"/>
    <property type="molecule type" value="Genomic_DNA"/>
</dbReference>
<dbReference type="Proteomes" id="UP000264294">
    <property type="component" value="Unassembled WGS sequence"/>
</dbReference>
<dbReference type="InterPro" id="IPR020845">
    <property type="entry name" value="AMP-binding_CS"/>
</dbReference>
<dbReference type="PANTHER" id="PTHR45527">
    <property type="entry name" value="NONRIBOSOMAL PEPTIDE SYNTHETASE"/>
    <property type="match status" value="1"/>
</dbReference>
<dbReference type="PRINTS" id="PR00154">
    <property type="entry name" value="AMPBINDING"/>
</dbReference>
<accession>A0ABX9KLR8</accession>
<evidence type="ECO:0000313" key="3">
    <source>
        <dbReference type="EMBL" id="RFT60680.1"/>
    </source>
</evidence>
<gene>
    <name evidence="3" type="ORF">D0U04_31080</name>
    <name evidence="2" type="ORF">D0U04_31085</name>
</gene>
<protein>
    <recommendedName>
        <fullName evidence="1">AMP-dependent synthetase/ligase domain-containing protein</fullName>
    </recommendedName>
</protein>
<dbReference type="Gene3D" id="3.40.50.980">
    <property type="match status" value="2"/>
</dbReference>
<name>A0ABX9KLR8_9BACI</name>
<keyword evidence="4" id="KW-1185">Reference proteome</keyword>
<evidence type="ECO:0000313" key="4">
    <source>
        <dbReference type="Proteomes" id="UP000264294"/>
    </source>
</evidence>
<dbReference type="SUPFAM" id="SSF56801">
    <property type="entry name" value="Acetyl-CoA synthetase-like"/>
    <property type="match status" value="1"/>
</dbReference>
<feature type="non-terminal residue" evidence="2">
    <location>
        <position position="1"/>
    </location>
</feature>
<dbReference type="InterPro" id="IPR020459">
    <property type="entry name" value="AMP-binding"/>
</dbReference>
<evidence type="ECO:0000313" key="2">
    <source>
        <dbReference type="EMBL" id="RFT60679.1"/>
    </source>
</evidence>
<sequence>QYILEDSGATILLMQGQFQERTSFVGKIVLLDDEESYHKEGTNLKSEVGPNGLAYVIYTSGTTGNPKGVMIEHQALVNRIHWMQ</sequence>
<dbReference type="PANTHER" id="PTHR45527:SF1">
    <property type="entry name" value="FATTY ACID SYNTHASE"/>
    <property type="match status" value="1"/>
</dbReference>
<dbReference type="RefSeq" id="WP_142920728.1">
    <property type="nucleotide sequence ID" value="NZ_QVOD01000218.1"/>
</dbReference>
<feature type="domain" description="AMP-dependent synthetase/ligase" evidence="1">
    <location>
        <begin position="1"/>
        <end position="83"/>
    </location>
</feature>
<organism evidence="2 4">
    <name type="scientific">Bacillus clarus</name>
    <dbReference type="NCBI Taxonomy" id="2338372"/>
    <lineage>
        <taxon>Bacteria</taxon>
        <taxon>Bacillati</taxon>
        <taxon>Bacillota</taxon>
        <taxon>Bacilli</taxon>
        <taxon>Bacillales</taxon>
        <taxon>Bacillaceae</taxon>
        <taxon>Bacillus</taxon>
        <taxon>Bacillus cereus group</taxon>
    </lineage>
</organism>
<proteinExistence type="predicted"/>
<feature type="non-terminal residue" evidence="2">
    <location>
        <position position="84"/>
    </location>
</feature>